<reference evidence="1" key="1">
    <citation type="journal article" date="2016" name="Mol. Biol. Evol.">
        <title>Comparative Genomics of Early-Diverging Mushroom-Forming Fungi Provides Insights into the Origins of Lignocellulose Decay Capabilities.</title>
        <authorList>
            <person name="Nagy L.G."/>
            <person name="Riley R."/>
            <person name="Tritt A."/>
            <person name="Adam C."/>
            <person name="Daum C."/>
            <person name="Floudas D."/>
            <person name="Sun H."/>
            <person name="Yadav J.S."/>
            <person name="Pangilinan J."/>
            <person name="Larsson K.H."/>
            <person name="Matsuura K."/>
            <person name="Barry K."/>
            <person name="Labutti K."/>
            <person name="Kuo R."/>
            <person name="Ohm R.A."/>
            <person name="Bhattacharya S.S."/>
            <person name="Shirouzu T."/>
            <person name="Yoshinaga Y."/>
            <person name="Martin F.M."/>
            <person name="Grigoriev I.V."/>
            <person name="Hibbett D.S."/>
        </authorList>
    </citation>
    <scope>NUCLEOTIDE SEQUENCE [LARGE SCALE GENOMIC DNA]</scope>
    <source>
        <strain evidence="1">CBS 109695</strain>
    </source>
</reference>
<name>A0A165YJG1_9AGAM</name>
<protein>
    <submittedName>
        <fullName evidence="1">Uncharacterized protein</fullName>
    </submittedName>
</protein>
<sequence length="201" mass="23552">MRDGEAVSVVMMDLTFQLTLRDAPWRVMSSPAMNLSHDEACLWMCLNPPPADFHRLRLNAVCNHDIWVLYIEEYGGPETERNIIMWDIQTDGTVKDYTHTSIDHSGPQPTTIHHKRVRLYSTRRHLGLTLQQRQNREARTTDWVSGYSIIKFLFTIGEDAHTPEFCFPAVGHWEAWWRKINLPSRQTIRERIRVLLLKAQD</sequence>
<accession>A0A165YJG1</accession>
<organism evidence="1">
    <name type="scientific">Athelia psychrophila</name>
    <dbReference type="NCBI Taxonomy" id="1759441"/>
    <lineage>
        <taxon>Eukaryota</taxon>
        <taxon>Fungi</taxon>
        <taxon>Dikarya</taxon>
        <taxon>Basidiomycota</taxon>
        <taxon>Agaricomycotina</taxon>
        <taxon>Agaricomycetes</taxon>
        <taxon>Agaricomycetidae</taxon>
        <taxon>Atheliales</taxon>
        <taxon>Atheliaceae</taxon>
        <taxon>Athelia</taxon>
    </lineage>
</organism>
<evidence type="ECO:0000313" key="1">
    <source>
        <dbReference type="EMBL" id="KZP09622.1"/>
    </source>
</evidence>
<dbReference type="AlphaFoldDB" id="A0A165YJG1"/>
<dbReference type="EMBL" id="KV417696">
    <property type="protein sequence ID" value="KZP09622.1"/>
    <property type="molecule type" value="Genomic_DNA"/>
</dbReference>
<gene>
    <name evidence="1" type="ORF">FIBSPDRAFT_900376</name>
</gene>
<proteinExistence type="predicted"/>